<accession>A0A6J7CQC7</accession>
<gene>
    <name evidence="2" type="ORF">UFOPK3417_00198</name>
</gene>
<dbReference type="EMBL" id="CAFBLR010000009">
    <property type="protein sequence ID" value="CAB4860577.1"/>
    <property type="molecule type" value="Genomic_DNA"/>
</dbReference>
<organism evidence="2">
    <name type="scientific">freshwater metagenome</name>
    <dbReference type="NCBI Taxonomy" id="449393"/>
    <lineage>
        <taxon>unclassified sequences</taxon>
        <taxon>metagenomes</taxon>
        <taxon>ecological metagenomes</taxon>
    </lineage>
</organism>
<feature type="compositionally biased region" description="Basic and acidic residues" evidence="1">
    <location>
        <begin position="229"/>
        <end position="266"/>
    </location>
</feature>
<feature type="compositionally biased region" description="Basic and acidic residues" evidence="1">
    <location>
        <begin position="285"/>
        <end position="300"/>
    </location>
</feature>
<name>A0A6J7CQC7_9ZZZZ</name>
<feature type="region of interest" description="Disordered" evidence="1">
    <location>
        <begin position="153"/>
        <end position="172"/>
    </location>
</feature>
<feature type="region of interest" description="Disordered" evidence="1">
    <location>
        <begin position="229"/>
        <end position="320"/>
    </location>
</feature>
<sequence length="345" mass="39267">MAPCDRDDGTRGDAVRGPLQGVRYGGPGAVDHGHVLHVKREPCARDQLPGSVRVREHEPGREPDHPVRVGCCAQRAQQPAQHGADPAGVRRGSLRGAYRHRRHVVGGDDVDVPHLLGLPVGDHRTRPCRGCGAAPEHLRARVRQQRYWRHVYESDRRPDQHRRPRPATPERVCGTVREHRCPRSGRHDLRHRWPVDSAHVGQRDQRGRREHPVIDPTAYEDHLRSVARLADREVGPGPRDRYVLGDTRPEQHCVRRRSVDGDRLRPGLDQQRQRRRAPRPAGPVVDEHSTGPIRERDRSQRAHPRCHGHRDGRCSRRRVGDGWARGAGQLFRVGSHRQLLRERVG</sequence>
<reference evidence="2" key="1">
    <citation type="submission" date="2020-05" db="EMBL/GenBank/DDBJ databases">
        <authorList>
            <person name="Chiriac C."/>
            <person name="Salcher M."/>
            <person name="Ghai R."/>
            <person name="Kavagutti S V."/>
        </authorList>
    </citation>
    <scope>NUCLEOTIDE SEQUENCE</scope>
</reference>
<feature type="compositionally biased region" description="Basic and acidic residues" evidence="1">
    <location>
        <begin position="309"/>
        <end position="320"/>
    </location>
</feature>
<feature type="region of interest" description="Disordered" evidence="1">
    <location>
        <begin position="181"/>
        <end position="217"/>
    </location>
</feature>
<evidence type="ECO:0000256" key="1">
    <source>
        <dbReference type="SAM" id="MobiDB-lite"/>
    </source>
</evidence>
<feature type="compositionally biased region" description="Basic and acidic residues" evidence="1">
    <location>
        <begin position="201"/>
        <end position="217"/>
    </location>
</feature>
<feature type="compositionally biased region" description="Basic and acidic residues" evidence="1">
    <location>
        <begin position="181"/>
        <end position="194"/>
    </location>
</feature>
<proteinExistence type="predicted"/>
<protein>
    <submittedName>
        <fullName evidence="2">Unannotated protein</fullName>
    </submittedName>
</protein>
<feature type="compositionally biased region" description="Basic and acidic residues" evidence="1">
    <location>
        <begin position="1"/>
        <end position="14"/>
    </location>
</feature>
<dbReference type="AlphaFoldDB" id="A0A6J7CQC7"/>
<feature type="region of interest" description="Disordered" evidence="1">
    <location>
        <begin position="1"/>
        <end position="30"/>
    </location>
</feature>
<evidence type="ECO:0000313" key="2">
    <source>
        <dbReference type="EMBL" id="CAB4860577.1"/>
    </source>
</evidence>